<proteinExistence type="predicted"/>
<evidence type="ECO:0000313" key="2">
    <source>
        <dbReference type="EMBL" id="USW54438.1"/>
    </source>
</evidence>
<feature type="compositionally biased region" description="Polar residues" evidence="1">
    <location>
        <begin position="191"/>
        <end position="205"/>
    </location>
</feature>
<dbReference type="EMBL" id="CP099423">
    <property type="protein sequence ID" value="USW54438.1"/>
    <property type="molecule type" value="Genomic_DNA"/>
</dbReference>
<evidence type="ECO:0000256" key="1">
    <source>
        <dbReference type="SAM" id="MobiDB-lite"/>
    </source>
</evidence>
<evidence type="ECO:0000313" key="3">
    <source>
        <dbReference type="Proteomes" id="UP001056384"/>
    </source>
</evidence>
<gene>
    <name evidence="2" type="ORF">Slin15195_G077570</name>
</gene>
<reference evidence="2" key="1">
    <citation type="submission" date="2022-06" db="EMBL/GenBank/DDBJ databases">
        <title>Complete genome sequences of two strains of the flax pathogen Septoria linicola.</title>
        <authorList>
            <person name="Lapalu N."/>
            <person name="Simon A."/>
            <person name="Demenou B."/>
            <person name="Paumier D."/>
            <person name="Guillot M.-P."/>
            <person name="Gout L."/>
            <person name="Valade R."/>
        </authorList>
    </citation>
    <scope>NUCLEOTIDE SEQUENCE</scope>
    <source>
        <strain evidence="2">SE15195</strain>
    </source>
</reference>
<dbReference type="AlphaFoldDB" id="A0A9Q9EMH1"/>
<feature type="region of interest" description="Disordered" evidence="1">
    <location>
        <begin position="23"/>
        <end position="44"/>
    </location>
</feature>
<dbReference type="OrthoDB" id="3884218at2759"/>
<accession>A0A9Q9EMH1</accession>
<keyword evidence="3" id="KW-1185">Reference proteome</keyword>
<sequence length="262" mass="28712">MTMAYSRPLVAGSRPAYLDNLYGDSSHRDMPDTPPASLHSYTSSISTNSTASTYSLRSAYHSGRPLSPPIEECNSDSISIRSKKSFLSSKKRFRFGTILQRNRHTYPQATEELEPPSSTRPVPRHVPTSPSTPPASTPSTPLWEESPIVPAKRRPSLPKLRTSFAPVDFGPPEARSTYEKKALPALPGESRSLSQQPSRQMSRSKASVRRHASAMELRDQSSDLGCQKCYYYTARNCNGYVLGGDAGDACETCLSAGFFGAK</sequence>
<dbReference type="Proteomes" id="UP001056384">
    <property type="component" value="Chromosome 6"/>
</dbReference>
<name>A0A9Q9EMH1_9PEZI</name>
<organism evidence="2 3">
    <name type="scientific">Septoria linicola</name>
    <dbReference type="NCBI Taxonomy" id="215465"/>
    <lineage>
        <taxon>Eukaryota</taxon>
        <taxon>Fungi</taxon>
        <taxon>Dikarya</taxon>
        <taxon>Ascomycota</taxon>
        <taxon>Pezizomycotina</taxon>
        <taxon>Dothideomycetes</taxon>
        <taxon>Dothideomycetidae</taxon>
        <taxon>Mycosphaerellales</taxon>
        <taxon>Mycosphaerellaceae</taxon>
        <taxon>Septoria</taxon>
    </lineage>
</organism>
<protein>
    <submittedName>
        <fullName evidence="2">Uncharacterized protein</fullName>
    </submittedName>
</protein>
<feature type="region of interest" description="Disordered" evidence="1">
    <location>
        <begin position="98"/>
        <end position="217"/>
    </location>
</feature>